<accession>A0A418SIZ6</accession>
<reference evidence="1 2" key="1">
    <citation type="submission" date="2020-08" db="EMBL/GenBank/DDBJ databases">
        <title>Genome sequence of Rhodobacteraceae bacterium Lw-13e.</title>
        <authorList>
            <person name="Poehlein A."/>
            <person name="Wolter L."/>
            <person name="Daniel R."/>
            <person name="Brinkhoff T."/>
        </authorList>
    </citation>
    <scope>NUCLEOTIDE SEQUENCE [LARGE SCALE GENOMIC DNA]</scope>
    <source>
        <strain evidence="1 2">Lw-13e</strain>
    </source>
</reference>
<evidence type="ECO:0000313" key="2">
    <source>
        <dbReference type="Proteomes" id="UP000283786"/>
    </source>
</evidence>
<organism evidence="1 2">
    <name type="scientific">Pseudooceanicola algae</name>
    <dbReference type="NCBI Taxonomy" id="1537215"/>
    <lineage>
        <taxon>Bacteria</taxon>
        <taxon>Pseudomonadati</taxon>
        <taxon>Pseudomonadota</taxon>
        <taxon>Alphaproteobacteria</taxon>
        <taxon>Rhodobacterales</taxon>
        <taxon>Paracoccaceae</taxon>
        <taxon>Pseudooceanicola</taxon>
    </lineage>
</organism>
<dbReference type="Proteomes" id="UP000283786">
    <property type="component" value="Chromosome"/>
</dbReference>
<keyword evidence="2" id="KW-1185">Reference proteome</keyword>
<dbReference type="InterPro" id="IPR014982">
    <property type="entry name" value="GSCFA"/>
</dbReference>
<proteinExistence type="predicted"/>
<name>A0A418SIZ6_9RHOB</name>
<gene>
    <name evidence="1" type="ORF">PSAL_002130</name>
</gene>
<dbReference type="KEGG" id="palw:PSAL_002130"/>
<dbReference type="OrthoDB" id="369216at2"/>
<dbReference type="AlphaFoldDB" id="A0A418SIZ6"/>
<evidence type="ECO:0000313" key="1">
    <source>
        <dbReference type="EMBL" id="QPM89004.1"/>
    </source>
</evidence>
<dbReference type="Pfam" id="PF08885">
    <property type="entry name" value="GSCFA"/>
    <property type="match status" value="1"/>
</dbReference>
<dbReference type="EMBL" id="CP060436">
    <property type="protein sequence ID" value="QPM89004.1"/>
    <property type="molecule type" value="Genomic_DNA"/>
</dbReference>
<protein>
    <submittedName>
        <fullName evidence="1">Uncharacterized protein</fullName>
    </submittedName>
</protein>
<sequence length="315" mass="34761">MNQIAGQEAFSEALRNKARKYPDRSDARYEGGMIFPEVTPGFHLSTGDSVFTIGSCFARNVEKALLARGLTVPTAHFTAPQEEAPGQPNRILNQYNPGTMLQCVTALDRPVDGAGLYPAGKGEVLDCLLATGSRPVAEARAMERRGQIRDLYAEGLAQSDVVVVTLGLVETWYDNETGTYLNEAPSRKLMNAHPGRFLFQQLDIGQSQMLIFEMLERLMEKGRRKVLLTVSPVPIQVTFAGGDAVSRNAYSKSVLRVVAELAIQSFKDVDYFPSYEIITTLGLNAYGEDNVHVRPAIVDRVIGYMTSRYLCEAEQ</sequence>
<dbReference type="RefSeq" id="WP_119838423.1">
    <property type="nucleotide sequence ID" value="NZ_CP060436.1"/>
</dbReference>